<feature type="domain" description="Transposase DDE" evidence="1">
    <location>
        <begin position="1"/>
        <end position="82"/>
    </location>
</feature>
<dbReference type="Proteomes" id="UP000219020">
    <property type="component" value="Unassembled WGS sequence"/>
</dbReference>
<dbReference type="AlphaFoldDB" id="A0A2A5T7G2"/>
<dbReference type="EMBL" id="NBYY01000003">
    <property type="protein sequence ID" value="PCS24113.1"/>
    <property type="molecule type" value="Genomic_DNA"/>
</dbReference>
<sequence length="83" mass="9632">MRWFYGFKLHLIINHQSGIISVKVTMDNVDNRKPMSEIDDEIWGCLYGNNGYIADLLERELTDKGVTLITGMKENMKPKIMKL</sequence>
<evidence type="ECO:0000259" key="1">
    <source>
        <dbReference type="Pfam" id="PF13612"/>
    </source>
</evidence>
<name>A0A2A5T7G2_9GAMM</name>
<evidence type="ECO:0000313" key="3">
    <source>
        <dbReference type="Proteomes" id="UP000219020"/>
    </source>
</evidence>
<dbReference type="InterPro" id="IPR025668">
    <property type="entry name" value="Tnp_DDE_dom"/>
</dbReference>
<comment type="caution">
    <text evidence="2">The sequence shown here is derived from an EMBL/GenBank/DDBJ whole genome shotgun (WGS) entry which is preliminary data.</text>
</comment>
<proteinExistence type="predicted"/>
<evidence type="ECO:0000313" key="2">
    <source>
        <dbReference type="EMBL" id="PCS24113.1"/>
    </source>
</evidence>
<reference evidence="3" key="1">
    <citation type="submission" date="2017-04" db="EMBL/GenBank/DDBJ databases">
        <title>Genome evolution of the luminous symbionts of deep sea anglerfish.</title>
        <authorList>
            <person name="Hendry T.A."/>
        </authorList>
    </citation>
    <scope>NUCLEOTIDE SEQUENCE [LARGE SCALE GENOMIC DNA]</scope>
</reference>
<dbReference type="Pfam" id="PF13612">
    <property type="entry name" value="DDE_Tnp_1_3"/>
    <property type="match status" value="1"/>
</dbReference>
<keyword evidence="3" id="KW-1185">Reference proteome</keyword>
<organism evidence="2 3">
    <name type="scientific">Candidatus Enterovibrio escicola</name>
    <dbReference type="NCBI Taxonomy" id="1927127"/>
    <lineage>
        <taxon>Bacteria</taxon>
        <taxon>Pseudomonadati</taxon>
        <taxon>Pseudomonadota</taxon>
        <taxon>Gammaproteobacteria</taxon>
        <taxon>Vibrionales</taxon>
        <taxon>Vibrionaceae</taxon>
        <taxon>Enterovibrio</taxon>
    </lineage>
</organism>
<accession>A0A2A5T7G2</accession>
<gene>
    <name evidence="2" type="ORF">BTN49_0107</name>
</gene>
<protein>
    <submittedName>
        <fullName evidence="2">Mobile element protein</fullName>
    </submittedName>
</protein>